<protein>
    <submittedName>
        <fullName evidence="2">Uncharacterized protein</fullName>
    </submittedName>
</protein>
<feature type="compositionally biased region" description="Polar residues" evidence="1">
    <location>
        <begin position="145"/>
        <end position="158"/>
    </location>
</feature>
<dbReference type="EMBL" id="CP090893">
    <property type="protein sequence ID" value="ULT98707.1"/>
    <property type="molecule type" value="Genomic_DNA"/>
</dbReference>
<name>A0AAE9D8P5_CAEBR</name>
<reference evidence="2 3" key="1">
    <citation type="submission" date="2022-05" db="EMBL/GenBank/DDBJ databases">
        <title>Chromosome-level reference genomes for two strains of Caenorhabditis briggsae: an improved platform for comparative genomics.</title>
        <authorList>
            <person name="Stevens L."/>
            <person name="Andersen E.C."/>
        </authorList>
    </citation>
    <scope>NUCLEOTIDE SEQUENCE [LARGE SCALE GENOMIC DNA]</scope>
    <source>
        <strain evidence="2">QX1410_ONT</strain>
        <tissue evidence="2">Whole-organism</tissue>
    </source>
</reference>
<feature type="compositionally biased region" description="Basic and acidic residues" evidence="1">
    <location>
        <begin position="125"/>
        <end position="139"/>
    </location>
</feature>
<gene>
    <name evidence="2" type="ORF">L3Y34_000227</name>
</gene>
<evidence type="ECO:0000313" key="2">
    <source>
        <dbReference type="EMBL" id="ULT98707.1"/>
    </source>
</evidence>
<proteinExistence type="predicted"/>
<organism evidence="2 3">
    <name type="scientific">Caenorhabditis briggsae</name>
    <dbReference type="NCBI Taxonomy" id="6238"/>
    <lineage>
        <taxon>Eukaryota</taxon>
        <taxon>Metazoa</taxon>
        <taxon>Ecdysozoa</taxon>
        <taxon>Nematoda</taxon>
        <taxon>Chromadorea</taxon>
        <taxon>Rhabditida</taxon>
        <taxon>Rhabditina</taxon>
        <taxon>Rhabditomorpha</taxon>
        <taxon>Rhabditoidea</taxon>
        <taxon>Rhabditidae</taxon>
        <taxon>Peloderinae</taxon>
        <taxon>Caenorhabditis</taxon>
    </lineage>
</organism>
<feature type="region of interest" description="Disordered" evidence="1">
    <location>
        <begin position="125"/>
        <end position="162"/>
    </location>
</feature>
<evidence type="ECO:0000313" key="3">
    <source>
        <dbReference type="Proteomes" id="UP000827892"/>
    </source>
</evidence>
<dbReference type="Proteomes" id="UP000827892">
    <property type="component" value="Chromosome III"/>
</dbReference>
<accession>A0AAE9D8P5</accession>
<sequence length="171" mass="19434">MQINNPSMFKVGFGKTVKARGYHQSNNLGSLNLPPLLCVEQRRFWLARANLHKSLFKHSNCLTAGAALAVSVPFVALKESLEQRLKTNMKKHLGHRQRCRVNFPDIEDELVQQYQYMMSMKKNDDETKKVMVRDTKCSSDDEDNSSTISSPPSYNDITQPPAYGLFVPRGN</sequence>
<dbReference type="AlphaFoldDB" id="A0AAE9D8P5"/>
<evidence type="ECO:0000256" key="1">
    <source>
        <dbReference type="SAM" id="MobiDB-lite"/>
    </source>
</evidence>